<name>A0A448HGS2_9ACTO</name>
<proteinExistence type="predicted"/>
<accession>A0A448HGS2</accession>
<dbReference type="Proteomes" id="UP000266895">
    <property type="component" value="Chromosome"/>
</dbReference>
<dbReference type="AlphaFoldDB" id="A0A448HGS2"/>
<organism evidence="1 2">
    <name type="scientific">Actinomyces howellii</name>
    <dbReference type="NCBI Taxonomy" id="52771"/>
    <lineage>
        <taxon>Bacteria</taxon>
        <taxon>Bacillati</taxon>
        <taxon>Actinomycetota</taxon>
        <taxon>Actinomycetes</taxon>
        <taxon>Actinomycetales</taxon>
        <taxon>Actinomycetaceae</taxon>
        <taxon>Actinomyces</taxon>
    </lineage>
</organism>
<sequence length="262" mass="26386">MTAGTRVLDLLDTAPRDEPPRSGADRAQVMIAEVTAISVDGTQVSVSILGADPVQLPATASVWTGVTTAHVLMDPGTGRPVHVLGPATKPLESASTAPPTQGEDPVTVVRTATVTPEWSGTWTAGQGWDRLNVGRYGGRTDLYQGALAGIPRTGLATYGQRITALAASKITRAVLTLTGNGSNRGSWTAIIQCADKTPAGPAPSGTTAGVTITGTATAQVDITALAGGLMAGRGLALVGSSYGAVHGTGASMSLALTYEALA</sequence>
<reference evidence="1 2" key="1">
    <citation type="submission" date="2018-12" db="EMBL/GenBank/DDBJ databases">
        <authorList>
            <consortium name="Pathogen Informatics"/>
        </authorList>
    </citation>
    <scope>NUCLEOTIDE SEQUENCE [LARGE SCALE GENOMIC DNA]</scope>
    <source>
        <strain evidence="1 2">NCTC11636</strain>
    </source>
</reference>
<evidence type="ECO:0000313" key="2">
    <source>
        <dbReference type="Proteomes" id="UP000266895"/>
    </source>
</evidence>
<dbReference type="KEGG" id="ahw:NCTC11636_01338"/>
<keyword evidence="2" id="KW-1185">Reference proteome</keyword>
<evidence type="ECO:0000313" key="1">
    <source>
        <dbReference type="EMBL" id="VEG28053.1"/>
    </source>
</evidence>
<dbReference type="EMBL" id="LR134350">
    <property type="protein sequence ID" value="VEG28053.1"/>
    <property type="molecule type" value="Genomic_DNA"/>
</dbReference>
<gene>
    <name evidence="1" type="ORF">NCTC11636_01338</name>
</gene>
<protein>
    <submittedName>
        <fullName evidence="1">Uncharacterized protein</fullName>
    </submittedName>
</protein>